<dbReference type="Pfam" id="PF00665">
    <property type="entry name" value="rve"/>
    <property type="match status" value="1"/>
</dbReference>
<comment type="caution">
    <text evidence="2">The sequence shown here is derived from an EMBL/GenBank/DDBJ whole genome shotgun (WGS) entry which is preliminary data.</text>
</comment>
<evidence type="ECO:0000313" key="3">
    <source>
        <dbReference type="Proteomes" id="UP001501791"/>
    </source>
</evidence>
<dbReference type="InterPro" id="IPR050900">
    <property type="entry name" value="Transposase_IS3/IS150/IS904"/>
</dbReference>
<proteinExistence type="predicted"/>
<reference evidence="3" key="1">
    <citation type="journal article" date="2019" name="Int. J. Syst. Evol. Microbiol.">
        <title>The Global Catalogue of Microorganisms (GCM) 10K type strain sequencing project: providing services to taxonomists for standard genome sequencing and annotation.</title>
        <authorList>
            <consortium name="The Broad Institute Genomics Platform"/>
            <consortium name="The Broad Institute Genome Sequencing Center for Infectious Disease"/>
            <person name="Wu L."/>
            <person name="Ma J."/>
        </authorList>
    </citation>
    <scope>NUCLEOTIDE SEQUENCE [LARGE SCALE GENOMIC DNA]</scope>
    <source>
        <strain evidence="3">JCM 13319</strain>
    </source>
</reference>
<dbReference type="EMBL" id="BAAALY010000014">
    <property type="protein sequence ID" value="GAA1552813.1"/>
    <property type="molecule type" value="Genomic_DNA"/>
</dbReference>
<dbReference type="PANTHER" id="PTHR46889">
    <property type="entry name" value="TRANSPOSASE INSF FOR INSERTION SEQUENCE IS3B-RELATED"/>
    <property type="match status" value="1"/>
</dbReference>
<keyword evidence="3" id="KW-1185">Reference proteome</keyword>
<dbReference type="SUPFAM" id="SSF53098">
    <property type="entry name" value="Ribonuclease H-like"/>
    <property type="match status" value="1"/>
</dbReference>
<dbReference type="NCBIfam" id="NF033516">
    <property type="entry name" value="transpos_IS3"/>
    <property type="match status" value="1"/>
</dbReference>
<gene>
    <name evidence="2" type="ORF">GCM10009691_29080</name>
</gene>
<protein>
    <recommendedName>
        <fullName evidence="1">Integrase catalytic domain-containing protein</fullName>
    </recommendedName>
</protein>
<dbReference type="InterPro" id="IPR036397">
    <property type="entry name" value="RNaseH_sf"/>
</dbReference>
<accession>A0ABP4N065</accession>
<dbReference type="Proteomes" id="UP001501791">
    <property type="component" value="Unassembled WGS sequence"/>
</dbReference>
<dbReference type="InterPro" id="IPR048020">
    <property type="entry name" value="Transpos_IS3"/>
</dbReference>
<evidence type="ECO:0000313" key="2">
    <source>
        <dbReference type="EMBL" id="GAA1552813.1"/>
    </source>
</evidence>
<dbReference type="InterPro" id="IPR012337">
    <property type="entry name" value="RNaseH-like_sf"/>
</dbReference>
<dbReference type="PROSITE" id="PS50994">
    <property type="entry name" value="INTEGRASE"/>
    <property type="match status" value="1"/>
</dbReference>
<name>A0ABP4N065_9MICO</name>
<evidence type="ECO:0000259" key="1">
    <source>
        <dbReference type="PROSITE" id="PS50994"/>
    </source>
</evidence>
<organism evidence="2 3">
    <name type="scientific">Brevibacterium picturae</name>
    <dbReference type="NCBI Taxonomy" id="260553"/>
    <lineage>
        <taxon>Bacteria</taxon>
        <taxon>Bacillati</taxon>
        <taxon>Actinomycetota</taxon>
        <taxon>Actinomycetes</taxon>
        <taxon>Micrococcales</taxon>
        <taxon>Brevibacteriaceae</taxon>
        <taxon>Brevibacterium</taxon>
    </lineage>
</organism>
<feature type="domain" description="Integrase catalytic" evidence="1">
    <location>
        <begin position="121"/>
        <end position="292"/>
    </location>
</feature>
<dbReference type="InterPro" id="IPR001584">
    <property type="entry name" value="Integrase_cat-core"/>
</dbReference>
<dbReference type="PANTHER" id="PTHR46889:SF4">
    <property type="entry name" value="TRANSPOSASE INSO FOR INSERTION SEQUENCE ELEMENT IS911B-RELATED"/>
    <property type="match status" value="1"/>
</dbReference>
<sequence length="298" mass="33359">MRELAADGIPVAVSCRVLKLSRQPYYRWLATPVPEAEVTEAYRANALFDAHQDDPEFGYRYLADEADAAGQPMAVRTAWRLCSDNAWFSVFGKVPAKNGKRPGPPVHDDLCVVIDADGQARHEFHATAVNELWLTDITEHWTDEGKLYMCAIKDVYSSRIVGYSIGPRMKARLAVDALEMAVIRRGGDVAGCVTHSDRGSQGGFNWSKKFTRALSRHGLVGSMGRVGAAGDNAAMESFFALVQKNVLDRRRWVTRNQLRIAIVTWIERTYHRRRRQARLGRLTPIEYEAIIESPALAA</sequence>
<dbReference type="Gene3D" id="3.30.420.10">
    <property type="entry name" value="Ribonuclease H-like superfamily/Ribonuclease H"/>
    <property type="match status" value="1"/>
</dbReference>